<dbReference type="InterPro" id="IPR052701">
    <property type="entry name" value="GAG_Ulvan_Degrading_Sulfatases"/>
</dbReference>
<comment type="caution">
    <text evidence="3">The sequence shown here is derived from an EMBL/GenBank/DDBJ whole genome shotgun (WGS) entry which is preliminary data.</text>
</comment>
<protein>
    <submittedName>
        <fullName evidence="3">Sulfatase</fullName>
    </submittedName>
</protein>
<dbReference type="PANTHER" id="PTHR43751">
    <property type="entry name" value="SULFATASE"/>
    <property type="match status" value="1"/>
</dbReference>
<keyword evidence="4" id="KW-1185">Reference proteome</keyword>
<gene>
    <name evidence="3" type="ORF">CH362_02475</name>
</gene>
<dbReference type="AlphaFoldDB" id="A0A2M9YGL3"/>
<dbReference type="SUPFAM" id="SSF53649">
    <property type="entry name" value="Alkaline phosphatase-like"/>
    <property type="match status" value="1"/>
</dbReference>
<organism evidence="3 4">
    <name type="scientific">Leptospira saintgironsiae</name>
    <dbReference type="NCBI Taxonomy" id="2023183"/>
    <lineage>
        <taxon>Bacteria</taxon>
        <taxon>Pseudomonadati</taxon>
        <taxon>Spirochaetota</taxon>
        <taxon>Spirochaetia</taxon>
        <taxon>Leptospirales</taxon>
        <taxon>Leptospiraceae</taxon>
        <taxon>Leptospira</taxon>
    </lineage>
</organism>
<dbReference type="PANTHER" id="PTHR43751:SF3">
    <property type="entry name" value="SULFATASE N-TERMINAL DOMAIN-CONTAINING PROTEIN"/>
    <property type="match status" value="1"/>
</dbReference>
<feature type="transmembrane region" description="Helical" evidence="1">
    <location>
        <begin position="76"/>
        <end position="100"/>
    </location>
</feature>
<dbReference type="InterPro" id="IPR017850">
    <property type="entry name" value="Alkaline_phosphatase_core_sf"/>
</dbReference>
<dbReference type="EMBL" id="NPDR01000001">
    <property type="protein sequence ID" value="PJZ50649.1"/>
    <property type="molecule type" value="Genomic_DNA"/>
</dbReference>
<keyword evidence="1" id="KW-1133">Transmembrane helix</keyword>
<reference evidence="3 4" key="1">
    <citation type="submission" date="2017-07" db="EMBL/GenBank/DDBJ databases">
        <title>Leptospira spp. isolated from tropical soils.</title>
        <authorList>
            <person name="Thibeaux R."/>
            <person name="Iraola G."/>
            <person name="Ferres I."/>
            <person name="Bierque E."/>
            <person name="Girault D."/>
            <person name="Soupe-Gilbert M.-E."/>
            <person name="Picardeau M."/>
            <person name="Goarant C."/>
        </authorList>
    </citation>
    <scope>NUCLEOTIDE SEQUENCE [LARGE SCALE GENOMIC DNA]</scope>
    <source>
        <strain evidence="3 4">FH4-C-A2</strain>
    </source>
</reference>
<dbReference type="OrthoDB" id="9762324at2"/>
<dbReference type="InterPro" id="IPR000917">
    <property type="entry name" value="Sulfatase_N"/>
</dbReference>
<keyword evidence="1" id="KW-0472">Membrane</keyword>
<dbReference type="Gene3D" id="3.40.720.10">
    <property type="entry name" value="Alkaline Phosphatase, subunit A"/>
    <property type="match status" value="1"/>
</dbReference>
<dbReference type="Proteomes" id="UP000231926">
    <property type="component" value="Unassembled WGS sequence"/>
</dbReference>
<proteinExistence type="predicted"/>
<dbReference type="Pfam" id="PF00884">
    <property type="entry name" value="Sulfatase"/>
    <property type="match status" value="1"/>
</dbReference>
<evidence type="ECO:0000313" key="3">
    <source>
        <dbReference type="EMBL" id="PJZ50649.1"/>
    </source>
</evidence>
<name>A0A2M9YGL3_9LEPT</name>
<sequence>MGTINKKNILELFSRYSVWVLPAVILISDIIVRDEILPTFKPLQWAFYLLSFIYSVILYSAAIILLRILYQRKSKIAYYIVFALILSFYVGTLLGSYGYYAYTGIMPNFFVFSFIFHEPLNSWTIVEGGFTKSSLVFGLLSFIVLGASLWFTTIKEPLKYKFQTPVRIGVVIVFLAISGFLHNNTRFNDQVYVSDTNTVAFVWRNLYNHLTGDSLGSAGLQSRNKPRLPQIVSNPGFNVLFVVTESLRKGSLGVYGYERNTTPFMSKFAQTADRSQYFLFKKAYSNSSSTLLSFPSILTGVSPSQPVPMTHTYPLFWEYGKSAGLSTFYITSHNLQWNNFEGFFKNSGIDFLWDKEKSGLKVFNDIGIDDRETVKEFKRYLTGFKTSGKRFAGVLHFNTNHFPYIVPEESKVFAVDSVPDQYDNSVRHMDGLLEEVYAYLKKEGFLENTVVIFTSDHGESLFEHDYLGHIDSNYVETVAIPMLVYIPNSLKESVNLQAIRRNTERPVANTDLIPTFIDILNLENNPAVKRYSTNLEGKSLLRDIYGDRRIIITNNNEISLYKVGISYIKGNYHYIMNLNSNPSKERLFDLSKDPKELKDLWAEASEENRIHFREVVKDCGVCVELFTSQGLQYQTSEENLETAELKRSSTKPAAF</sequence>
<keyword evidence="1" id="KW-0812">Transmembrane</keyword>
<feature type="transmembrane region" description="Helical" evidence="1">
    <location>
        <begin position="12"/>
        <end position="33"/>
    </location>
</feature>
<dbReference type="CDD" id="cd16017">
    <property type="entry name" value="LptA"/>
    <property type="match status" value="1"/>
</dbReference>
<accession>A0A2M9YGL3</accession>
<feature type="transmembrane region" description="Helical" evidence="1">
    <location>
        <begin position="164"/>
        <end position="181"/>
    </location>
</feature>
<evidence type="ECO:0000259" key="2">
    <source>
        <dbReference type="Pfam" id="PF00884"/>
    </source>
</evidence>
<feature type="transmembrane region" description="Helical" evidence="1">
    <location>
        <begin position="133"/>
        <end position="152"/>
    </location>
</feature>
<evidence type="ECO:0000256" key="1">
    <source>
        <dbReference type="SAM" id="Phobius"/>
    </source>
</evidence>
<evidence type="ECO:0000313" key="4">
    <source>
        <dbReference type="Proteomes" id="UP000231926"/>
    </source>
</evidence>
<dbReference type="InterPro" id="IPR058130">
    <property type="entry name" value="PEA_transf_C"/>
</dbReference>
<feature type="domain" description="Sulfatase N-terminal" evidence="2">
    <location>
        <begin position="238"/>
        <end position="521"/>
    </location>
</feature>
<dbReference type="RefSeq" id="WP_100708753.1">
    <property type="nucleotide sequence ID" value="NZ_NPDR01000001.1"/>
</dbReference>
<feature type="transmembrane region" description="Helical" evidence="1">
    <location>
        <begin position="45"/>
        <end position="69"/>
    </location>
</feature>